<protein>
    <submittedName>
        <fullName evidence="2">Glycosyltransferase</fullName>
    </submittedName>
</protein>
<dbReference type="AlphaFoldDB" id="A0A9X1JR27"/>
<feature type="domain" description="Spore protein YkvP/CgeB glycosyl transferase-like" evidence="1">
    <location>
        <begin position="253"/>
        <end position="373"/>
    </location>
</feature>
<accession>A0A9X1JR27</accession>
<organism evidence="2 3">
    <name type="scientific">Winogradskyella luteola</name>
    <dbReference type="NCBI Taxonomy" id="2828330"/>
    <lineage>
        <taxon>Bacteria</taxon>
        <taxon>Pseudomonadati</taxon>
        <taxon>Bacteroidota</taxon>
        <taxon>Flavobacteriia</taxon>
        <taxon>Flavobacteriales</taxon>
        <taxon>Flavobacteriaceae</taxon>
        <taxon>Winogradskyella</taxon>
    </lineage>
</organism>
<dbReference type="InterPro" id="IPR055259">
    <property type="entry name" value="YkvP/CgeB_Glyco_trans-like"/>
</dbReference>
<evidence type="ECO:0000259" key="1">
    <source>
        <dbReference type="Pfam" id="PF13524"/>
    </source>
</evidence>
<sequence length="382" mass="44419">MKILLVGEYSRLHNSLKEGLEKLNHDITIVAAYDGFKKYDVDLLIKKKYRRGIKKKVKNLLYRLTGFDLESYNVIQQIQQLESQLRGYDIVQFINETPFGCSAEIETKIFDFISSRNNNTYLLSCGTDYISVNYANGKNLRYSILTPYKNGKDKTNLFAYGLKFLKPEFKALHYHIYNKINGVIASDMDYHLPLQNHPKYLGLIPNPINIDNLKFEELKIKDKIIIFHGINIQNYYKKGNDIFEDALGIIKQKYSDKIKVITVRNLPYSEYIKAYNQSQILLDQIYAYDQGYNALEAMAKGKVVFTGAEKEWLNHYNVKEDTIVINALPNAASIVEKLEWLIKNPSKIIEISKNARQFIEEHHHYVTSAKNYLNIWGTNNKL</sequence>
<dbReference type="Pfam" id="PF13524">
    <property type="entry name" value="Glyco_trans_1_2"/>
    <property type="match status" value="1"/>
</dbReference>
<reference evidence="2" key="1">
    <citation type="submission" date="2021-04" db="EMBL/GenBank/DDBJ databases">
        <authorList>
            <person name="Pira H."/>
            <person name="Risdian C."/>
            <person name="Wink J."/>
        </authorList>
    </citation>
    <scope>NUCLEOTIDE SEQUENCE</scope>
    <source>
        <strain evidence="2">WHY3</strain>
    </source>
</reference>
<name>A0A9X1JR27_9FLAO</name>
<gene>
    <name evidence="2" type="ORF">KCG49_14665</name>
</gene>
<dbReference type="RefSeq" id="WP_218547570.1">
    <property type="nucleotide sequence ID" value="NZ_JAGSPD010000015.1"/>
</dbReference>
<dbReference type="EMBL" id="JAGSPD010000015">
    <property type="protein sequence ID" value="MBV7270429.1"/>
    <property type="molecule type" value="Genomic_DNA"/>
</dbReference>
<dbReference type="Proteomes" id="UP001138894">
    <property type="component" value="Unassembled WGS sequence"/>
</dbReference>
<comment type="caution">
    <text evidence="2">The sequence shown here is derived from an EMBL/GenBank/DDBJ whole genome shotgun (WGS) entry which is preliminary data.</text>
</comment>
<evidence type="ECO:0000313" key="2">
    <source>
        <dbReference type="EMBL" id="MBV7270429.1"/>
    </source>
</evidence>
<proteinExistence type="predicted"/>
<evidence type="ECO:0000313" key="3">
    <source>
        <dbReference type="Proteomes" id="UP001138894"/>
    </source>
</evidence>
<keyword evidence="3" id="KW-1185">Reference proteome</keyword>